<feature type="compositionally biased region" description="Basic and acidic residues" evidence="1">
    <location>
        <begin position="99"/>
        <end position="108"/>
    </location>
</feature>
<feature type="compositionally biased region" description="Basic residues" evidence="1">
    <location>
        <begin position="87"/>
        <end position="98"/>
    </location>
</feature>
<comment type="caution">
    <text evidence="2">The sequence shown here is derived from an EMBL/GenBank/DDBJ whole genome shotgun (WGS) entry which is preliminary data.</text>
</comment>
<evidence type="ECO:0000313" key="2">
    <source>
        <dbReference type="EMBL" id="CDH23159.1"/>
    </source>
</evidence>
<evidence type="ECO:0000256" key="1">
    <source>
        <dbReference type="SAM" id="MobiDB-lite"/>
    </source>
</evidence>
<gene>
    <name evidence="2" type="ORF">XBKB1_1510031</name>
</gene>
<name>A0A077PTL0_XENBV</name>
<reference evidence="2" key="1">
    <citation type="submission" date="2013-07" db="EMBL/GenBank/DDBJ databases">
        <title>Sub-species coevolution in mutualistic symbiosis.</title>
        <authorList>
            <person name="Murfin K."/>
            <person name="Klassen J."/>
            <person name="Lee M."/>
            <person name="Forst S."/>
            <person name="Stock P."/>
            <person name="Goodrich-Blair H."/>
        </authorList>
    </citation>
    <scope>NUCLEOTIDE SEQUENCE [LARGE SCALE GENOMIC DNA]</scope>
    <source>
        <strain evidence="2">Kraussei Becker Underwood</strain>
    </source>
</reference>
<evidence type="ECO:0000313" key="3">
    <source>
        <dbReference type="Proteomes" id="UP000028493"/>
    </source>
</evidence>
<proteinExistence type="predicted"/>
<dbReference type="Proteomes" id="UP000028493">
    <property type="component" value="Unassembled WGS sequence"/>
</dbReference>
<dbReference type="AlphaFoldDB" id="A0A077PTL0"/>
<dbReference type="EMBL" id="CBSZ010000059">
    <property type="protein sequence ID" value="CDH23159.1"/>
    <property type="molecule type" value="Genomic_DNA"/>
</dbReference>
<dbReference type="HOGENOM" id="CLU_163906_0_0_6"/>
<accession>A0A077PTL0</accession>
<sequence length="108" mass="12288">MDISYPTLKKWIDSGRLSGSRKDPSKPKSPWQFTRENCIAALNYKMHNTQESVICAEEGDRKCQSSVEVSAGTQVTHSMVKGLRNRLAQRTKSKHRSCTIRERQSYGV</sequence>
<feature type="region of interest" description="Disordered" evidence="1">
    <location>
        <begin position="87"/>
        <end position="108"/>
    </location>
</feature>
<organism evidence="2 3">
    <name type="scientific">Xenorhabdus bovienii str. kraussei Becker Underwood</name>
    <dbReference type="NCBI Taxonomy" id="1398204"/>
    <lineage>
        <taxon>Bacteria</taxon>
        <taxon>Pseudomonadati</taxon>
        <taxon>Pseudomonadota</taxon>
        <taxon>Gammaproteobacteria</taxon>
        <taxon>Enterobacterales</taxon>
        <taxon>Morganellaceae</taxon>
        <taxon>Xenorhabdus</taxon>
    </lineage>
</organism>
<protein>
    <submittedName>
        <fullName evidence="2">Excisionase</fullName>
    </submittedName>
</protein>